<dbReference type="PANTHER" id="PTHR28086">
    <property type="entry name" value="UPF0662 PROTEIN YPL260W"/>
    <property type="match status" value="1"/>
</dbReference>
<organism evidence="2 3">
    <name type="scientific">Nannochloropsis salina CCMP1776</name>
    <dbReference type="NCBI Taxonomy" id="1027361"/>
    <lineage>
        <taxon>Eukaryota</taxon>
        <taxon>Sar</taxon>
        <taxon>Stramenopiles</taxon>
        <taxon>Ochrophyta</taxon>
        <taxon>Eustigmatophyceae</taxon>
        <taxon>Eustigmatales</taxon>
        <taxon>Monodopsidaceae</taxon>
        <taxon>Microchloropsis</taxon>
        <taxon>Microchloropsis salina</taxon>
    </lineage>
</organism>
<keyword evidence="1" id="KW-0732">Signal</keyword>
<protein>
    <submittedName>
        <fullName evidence="2">Uncharacterized protein</fullName>
    </submittedName>
</protein>
<evidence type="ECO:0000256" key="1">
    <source>
        <dbReference type="SAM" id="SignalP"/>
    </source>
</evidence>
<dbReference type="Proteomes" id="UP000355283">
    <property type="component" value="Unassembled WGS sequence"/>
</dbReference>
<gene>
    <name evidence="2" type="ORF">NSK_004384</name>
</gene>
<feature type="chain" id="PRO_5020031942" evidence="1">
    <location>
        <begin position="20"/>
        <end position="340"/>
    </location>
</feature>
<evidence type="ECO:0000313" key="2">
    <source>
        <dbReference type="EMBL" id="TFJ84399.1"/>
    </source>
</evidence>
<dbReference type="AlphaFoldDB" id="A0A4D9D747"/>
<dbReference type="GO" id="GO:0005634">
    <property type="term" value="C:nucleus"/>
    <property type="evidence" value="ECO:0007669"/>
    <property type="project" value="TreeGrafter"/>
</dbReference>
<evidence type="ECO:0000313" key="3">
    <source>
        <dbReference type="Proteomes" id="UP000355283"/>
    </source>
</evidence>
<dbReference type="PANTHER" id="PTHR28086:SF1">
    <property type="entry name" value="CU(2+) SUPPRESSING AND BLEOMYCIN SENSITIVE PROTEIN 1"/>
    <property type="match status" value="1"/>
</dbReference>
<proteinExistence type="predicted"/>
<comment type="caution">
    <text evidence="2">The sequence shown here is derived from an EMBL/GenBank/DDBJ whole genome shotgun (WGS) entry which is preliminary data.</text>
</comment>
<name>A0A4D9D747_9STRA</name>
<sequence length="340" mass="38846">MYRMHCGLIFMSLQLQVFCFQSIPFDTCVSTSIIQKTMPFVDTLRHALEQLRAKFKADVPPHKVGDEELTVDPALQGVEKELRIALDELKAFKNEDVNKSLHAKDLREPREILGHVDSLYHEGKFCVEGVKGIPHGQAKLADMLAEGHELLHECLERVDFYTVSEPLRPLQNKLDNVQHALESLQDKEDLHPRDLLPLRRKLAEIDAHYHEGRFESAGRGGEHLISEGQAVLAALLNNAHETLRALLLKTDYYKVDQELYSIHDRLESIKMRLEGLMRHENVTEKDLSSLRERLQHCDAEWKEGKIELESGDVPAGQAVVSRLLYETHNLMASVQNRMQG</sequence>
<dbReference type="OrthoDB" id="2098303at2759"/>
<feature type="signal peptide" evidence="1">
    <location>
        <begin position="1"/>
        <end position="19"/>
    </location>
</feature>
<accession>A0A4D9D747</accession>
<keyword evidence="3" id="KW-1185">Reference proteome</keyword>
<dbReference type="Pfam" id="PF10303">
    <property type="entry name" value="DUF2408"/>
    <property type="match status" value="1"/>
</dbReference>
<reference evidence="2 3" key="1">
    <citation type="submission" date="2019-01" db="EMBL/GenBank/DDBJ databases">
        <title>Nuclear Genome Assembly of the Microalgal Biofuel strain Nannochloropsis salina CCMP1776.</title>
        <authorList>
            <person name="Hovde B."/>
        </authorList>
    </citation>
    <scope>NUCLEOTIDE SEQUENCE [LARGE SCALE GENOMIC DNA]</scope>
    <source>
        <strain evidence="2 3">CCMP1776</strain>
    </source>
</reference>
<dbReference type="GO" id="GO:0005737">
    <property type="term" value="C:cytoplasm"/>
    <property type="evidence" value="ECO:0007669"/>
    <property type="project" value="TreeGrafter"/>
</dbReference>
<dbReference type="InterPro" id="IPR018810">
    <property type="entry name" value="UPF0662"/>
</dbReference>
<dbReference type="EMBL" id="SDOX01000019">
    <property type="protein sequence ID" value="TFJ84399.1"/>
    <property type="molecule type" value="Genomic_DNA"/>
</dbReference>